<dbReference type="InterPro" id="IPR049712">
    <property type="entry name" value="Poly_export"/>
</dbReference>
<reference evidence="4 5" key="1">
    <citation type="submission" date="2018-05" db="EMBL/GenBank/DDBJ databases">
        <title>Leucothrix arctica sp. nov., isolated from Arctic seawater.</title>
        <authorList>
            <person name="Choi A."/>
            <person name="Baek K."/>
        </authorList>
    </citation>
    <scope>NUCLEOTIDE SEQUENCE [LARGE SCALE GENOMIC DNA]</scope>
    <source>
        <strain evidence="4 5">JCM 18388</strain>
    </source>
</reference>
<evidence type="ECO:0000313" key="4">
    <source>
        <dbReference type="EMBL" id="PWQ95790.1"/>
    </source>
</evidence>
<dbReference type="Proteomes" id="UP000245539">
    <property type="component" value="Unassembled WGS sequence"/>
</dbReference>
<feature type="domain" description="Soluble ligand binding" evidence="3">
    <location>
        <begin position="141"/>
        <end position="195"/>
    </location>
</feature>
<dbReference type="RefSeq" id="WP_109838262.1">
    <property type="nucleotide sequence ID" value="NZ_QGKM01000041.1"/>
</dbReference>
<name>A0A317CHM3_9GAMM</name>
<dbReference type="Pfam" id="PF10531">
    <property type="entry name" value="SLBB"/>
    <property type="match status" value="2"/>
</dbReference>
<protein>
    <recommendedName>
        <fullName evidence="6">Polysaccharide export protein</fullName>
    </recommendedName>
</protein>
<sequence length="331" mass="35989">MTACSAGGNLSGAFGTPAPSGTFESLSVANTPQQARRVAGGANTNPRIIADMRELAQYRSNDVYRIGPSDLLNIKVFQASELSGEVRVDQRGSITLPLIGNIRVAGLTQVQAEQRLAQLLGANLLQNPQVSVFIKEFTNQRVTVEGEVRKPGVYPLSGQVTLLQAIAMSGGLGERAKVDTVAVFRKQGSGHRVYYVDIDLIREGQANDPFVRNDDRIVIQRMETQRVTVEGEVKKPGVFTFEEPTTVLQSIALSQGLTSLGAPNRVILFRRDNTGEKAYGVDLTAIRQGTAPDPYVQSGDRIVVHRSNSRYWLGQALSILSPLNLLSTWVN</sequence>
<comment type="caution">
    <text evidence="4">The sequence shown here is derived from an EMBL/GenBank/DDBJ whole genome shotgun (WGS) entry which is preliminary data.</text>
</comment>
<evidence type="ECO:0000313" key="5">
    <source>
        <dbReference type="Proteomes" id="UP000245539"/>
    </source>
</evidence>
<evidence type="ECO:0000259" key="3">
    <source>
        <dbReference type="Pfam" id="PF10531"/>
    </source>
</evidence>
<dbReference type="Gene3D" id="3.10.560.10">
    <property type="entry name" value="Outer membrane lipoprotein wza domain like"/>
    <property type="match status" value="2"/>
</dbReference>
<keyword evidence="1" id="KW-0732">Signal</keyword>
<dbReference type="EMBL" id="QGKM01000041">
    <property type="protein sequence ID" value="PWQ95790.1"/>
    <property type="molecule type" value="Genomic_DNA"/>
</dbReference>
<dbReference type="GO" id="GO:0015159">
    <property type="term" value="F:polysaccharide transmembrane transporter activity"/>
    <property type="evidence" value="ECO:0007669"/>
    <property type="project" value="InterPro"/>
</dbReference>
<dbReference type="AlphaFoldDB" id="A0A317CHM3"/>
<proteinExistence type="predicted"/>
<dbReference type="PANTHER" id="PTHR33619">
    <property type="entry name" value="POLYSACCHARIDE EXPORT PROTEIN GFCE-RELATED"/>
    <property type="match status" value="1"/>
</dbReference>
<dbReference type="InterPro" id="IPR019554">
    <property type="entry name" value="Soluble_ligand-bd"/>
</dbReference>
<evidence type="ECO:0000259" key="2">
    <source>
        <dbReference type="Pfam" id="PF02563"/>
    </source>
</evidence>
<feature type="domain" description="Polysaccharide export protein N-terminal" evidence="2">
    <location>
        <begin position="61"/>
        <end position="134"/>
    </location>
</feature>
<dbReference type="OrthoDB" id="9808421at2"/>
<evidence type="ECO:0000256" key="1">
    <source>
        <dbReference type="ARBA" id="ARBA00022729"/>
    </source>
</evidence>
<dbReference type="PANTHER" id="PTHR33619:SF3">
    <property type="entry name" value="POLYSACCHARIDE EXPORT PROTEIN GFCE-RELATED"/>
    <property type="match status" value="1"/>
</dbReference>
<dbReference type="Pfam" id="PF02563">
    <property type="entry name" value="Poly_export"/>
    <property type="match status" value="1"/>
</dbReference>
<organism evidence="4 5">
    <name type="scientific">Leucothrix pacifica</name>
    <dbReference type="NCBI Taxonomy" id="1247513"/>
    <lineage>
        <taxon>Bacteria</taxon>
        <taxon>Pseudomonadati</taxon>
        <taxon>Pseudomonadota</taxon>
        <taxon>Gammaproteobacteria</taxon>
        <taxon>Thiotrichales</taxon>
        <taxon>Thiotrichaceae</taxon>
        <taxon>Leucothrix</taxon>
    </lineage>
</organism>
<keyword evidence="5" id="KW-1185">Reference proteome</keyword>
<evidence type="ECO:0008006" key="6">
    <source>
        <dbReference type="Google" id="ProtNLM"/>
    </source>
</evidence>
<gene>
    <name evidence="4" type="ORF">DKW60_13895</name>
</gene>
<feature type="domain" description="Soluble ligand binding" evidence="3">
    <location>
        <begin position="226"/>
        <end position="281"/>
    </location>
</feature>
<accession>A0A317CHM3</accession>
<dbReference type="InterPro" id="IPR003715">
    <property type="entry name" value="Poly_export_N"/>
</dbReference>